<evidence type="ECO:0000313" key="1">
    <source>
        <dbReference type="EMBL" id="KAI8579479.1"/>
    </source>
</evidence>
<reference evidence="1" key="2">
    <citation type="journal article" date="2022" name="Proc. Natl. Acad. Sci. U.S.A.">
        <title>Diploid-dominant life cycles characterize the early evolution of Fungi.</title>
        <authorList>
            <person name="Amses K.R."/>
            <person name="Simmons D.R."/>
            <person name="Longcore J.E."/>
            <person name="Mondo S.J."/>
            <person name="Seto K."/>
            <person name="Jeronimo G.H."/>
            <person name="Bonds A.E."/>
            <person name="Quandt C.A."/>
            <person name="Davis W.J."/>
            <person name="Chang Y."/>
            <person name="Federici B.A."/>
            <person name="Kuo A."/>
            <person name="LaButti K."/>
            <person name="Pangilinan J."/>
            <person name="Andreopoulos W."/>
            <person name="Tritt A."/>
            <person name="Riley R."/>
            <person name="Hundley H."/>
            <person name="Johnson J."/>
            <person name="Lipzen A."/>
            <person name="Barry K."/>
            <person name="Lang B.F."/>
            <person name="Cuomo C.A."/>
            <person name="Buchler N.E."/>
            <person name="Grigoriev I.V."/>
            <person name="Spatafora J.W."/>
            <person name="Stajich J.E."/>
            <person name="James T.Y."/>
        </authorList>
    </citation>
    <scope>NUCLEOTIDE SEQUENCE</scope>
    <source>
        <strain evidence="1">AG</strain>
    </source>
</reference>
<proteinExistence type="predicted"/>
<comment type="caution">
    <text evidence="1">The sequence shown here is derived from an EMBL/GenBank/DDBJ whole genome shotgun (WGS) entry which is preliminary data.</text>
</comment>
<dbReference type="AlphaFoldDB" id="A0AAD5HDY6"/>
<keyword evidence="2" id="KW-1185">Reference proteome</keyword>
<evidence type="ECO:0000313" key="2">
    <source>
        <dbReference type="Proteomes" id="UP001206595"/>
    </source>
</evidence>
<sequence length="118" mass="12053">MSVTFSSGCGFSPAVTTLTPIAGWDSCYINLVVTDRSCTMTVDNVFAPCQCDASGNCSGFPLGGTSLADTSYTLPCNGQPIPFPSTGNVDIAVSGWCTYKKAGSATTNDTSAGISLTK</sequence>
<dbReference type="GeneID" id="75918717"/>
<gene>
    <name evidence="1" type="ORF">K450DRAFT_280871</name>
</gene>
<accession>A0AAD5HDY6</accession>
<protein>
    <submittedName>
        <fullName evidence="1">Uncharacterized protein</fullName>
    </submittedName>
</protein>
<dbReference type="Proteomes" id="UP001206595">
    <property type="component" value="Unassembled WGS sequence"/>
</dbReference>
<dbReference type="RefSeq" id="XP_051444483.1">
    <property type="nucleotide sequence ID" value="XM_051593375.1"/>
</dbReference>
<reference evidence="1" key="1">
    <citation type="submission" date="2021-06" db="EMBL/GenBank/DDBJ databases">
        <authorList>
            <consortium name="DOE Joint Genome Institute"/>
            <person name="Mondo S.J."/>
            <person name="Amses K.R."/>
            <person name="Simmons D.R."/>
            <person name="Longcore J.E."/>
            <person name="Seto K."/>
            <person name="Alves G.H."/>
            <person name="Bonds A.E."/>
            <person name="Quandt C.A."/>
            <person name="Davis W.J."/>
            <person name="Chang Y."/>
            <person name="Letcher P.M."/>
            <person name="Powell M.J."/>
            <person name="Kuo A."/>
            <person name="Labutti K."/>
            <person name="Pangilinan J."/>
            <person name="Andreopoulos W."/>
            <person name="Tritt A."/>
            <person name="Riley R."/>
            <person name="Hundley H."/>
            <person name="Johnson J."/>
            <person name="Lipzen A."/>
            <person name="Barry K."/>
            <person name="Berbee M.L."/>
            <person name="Buchler N.E."/>
            <person name="Grigoriev I.V."/>
            <person name="Spatafora J.W."/>
            <person name="Stajich J.E."/>
            <person name="James T.Y."/>
        </authorList>
    </citation>
    <scope>NUCLEOTIDE SEQUENCE</scope>
    <source>
        <strain evidence="1">AG</strain>
    </source>
</reference>
<organism evidence="1 2">
    <name type="scientific">Umbelopsis ramanniana AG</name>
    <dbReference type="NCBI Taxonomy" id="1314678"/>
    <lineage>
        <taxon>Eukaryota</taxon>
        <taxon>Fungi</taxon>
        <taxon>Fungi incertae sedis</taxon>
        <taxon>Mucoromycota</taxon>
        <taxon>Mucoromycotina</taxon>
        <taxon>Umbelopsidomycetes</taxon>
        <taxon>Umbelopsidales</taxon>
        <taxon>Umbelopsidaceae</taxon>
        <taxon>Umbelopsis</taxon>
    </lineage>
</organism>
<dbReference type="EMBL" id="MU620920">
    <property type="protein sequence ID" value="KAI8579479.1"/>
    <property type="molecule type" value="Genomic_DNA"/>
</dbReference>
<name>A0AAD5HDY6_UMBRA</name>